<dbReference type="PANTHER" id="PTHR40447:SF1">
    <property type="entry name" value="ANAEROBIC SULFITE REDUCTASE SUBUNIT A"/>
    <property type="match status" value="1"/>
</dbReference>
<evidence type="ECO:0000259" key="4">
    <source>
        <dbReference type="PROSITE" id="PS51379"/>
    </source>
</evidence>
<dbReference type="InterPro" id="IPR017896">
    <property type="entry name" value="4Fe4S_Fe-S-bd"/>
</dbReference>
<organism evidence="5 6">
    <name type="scientific">Syntrophaceticus schinkii</name>
    <dbReference type="NCBI Taxonomy" id="499207"/>
    <lineage>
        <taxon>Bacteria</taxon>
        <taxon>Bacillati</taxon>
        <taxon>Bacillota</taxon>
        <taxon>Clostridia</taxon>
        <taxon>Thermoanaerobacterales</taxon>
        <taxon>Thermoanaerobacterales Family III. Incertae Sedis</taxon>
        <taxon>Syntrophaceticus</taxon>
    </lineage>
</organism>
<gene>
    <name evidence="5" type="ORF">SSCH_160007</name>
</gene>
<keyword evidence="3" id="KW-0411">Iron-sulfur</keyword>
<evidence type="ECO:0000256" key="1">
    <source>
        <dbReference type="ARBA" id="ARBA00022723"/>
    </source>
</evidence>
<evidence type="ECO:0000313" key="6">
    <source>
        <dbReference type="Proteomes" id="UP000046155"/>
    </source>
</evidence>
<dbReference type="GO" id="GO:0046872">
    <property type="term" value="F:metal ion binding"/>
    <property type="evidence" value="ECO:0007669"/>
    <property type="project" value="UniProtKB-KW"/>
</dbReference>
<sequence length="334" mass="37648">MKAVSKEKLPALLEELAKEGTLYVPSSATGDMSRFVPWKSDVQVDLEHNTTMSPKDVLFPQTEVLYNYKFGEENTAEPSPPGSEKIIVFGVRPCDVQAIRCLDEVFLTRTYVDSFYKEKRDRLIIISLGCTVAEETCFCKDMGVNPVEAEGADLVMFDLDGEYGFEAKTDQGKEIAKKIDSHLSKTNKKKPQAPSFKLQANSKGIVEKLQKMFEHPIWEEVCQKCIGCGTCAFLCPSCHCFDINCKNTGACDGFRYRTWDACMFNDYALMAGGHDVRPSKVERIRNRYLHKLLFFKERYGMFLCTGCGRCLRECPAGMNIAAFINQLEEVTVDG</sequence>
<feature type="domain" description="4Fe-4S ferredoxin-type" evidence="4">
    <location>
        <begin position="295"/>
        <end position="326"/>
    </location>
</feature>
<feature type="domain" description="4Fe-4S ferredoxin-type" evidence="4">
    <location>
        <begin position="214"/>
        <end position="246"/>
    </location>
</feature>
<dbReference type="SUPFAM" id="SSF46548">
    <property type="entry name" value="alpha-helical ferredoxin"/>
    <property type="match status" value="1"/>
</dbReference>
<evidence type="ECO:0000256" key="3">
    <source>
        <dbReference type="ARBA" id="ARBA00023014"/>
    </source>
</evidence>
<dbReference type="Pfam" id="PF17179">
    <property type="entry name" value="Fer4_22"/>
    <property type="match status" value="1"/>
</dbReference>
<dbReference type="InterPro" id="IPR017900">
    <property type="entry name" value="4Fe4S_Fe_S_CS"/>
</dbReference>
<dbReference type="PROSITE" id="PS00198">
    <property type="entry name" value="4FE4S_FER_1"/>
    <property type="match status" value="2"/>
</dbReference>
<keyword evidence="2" id="KW-0408">Iron</keyword>
<reference evidence="6" key="1">
    <citation type="submission" date="2015-01" db="EMBL/GenBank/DDBJ databases">
        <authorList>
            <person name="Manzoor Shahid"/>
            <person name="Zubair Saima"/>
        </authorList>
    </citation>
    <scope>NUCLEOTIDE SEQUENCE [LARGE SCALE GENOMIC DNA]</scope>
    <source>
        <strain evidence="6">Sp3</strain>
    </source>
</reference>
<protein>
    <submittedName>
        <fullName evidence="5">Putative 4fe-4S ferredoxin, iron-sulfur binding protein</fullName>
    </submittedName>
</protein>
<keyword evidence="6" id="KW-1185">Reference proteome</keyword>
<evidence type="ECO:0000256" key="2">
    <source>
        <dbReference type="ARBA" id="ARBA00023004"/>
    </source>
</evidence>
<accession>A0A0B7MJ71</accession>
<dbReference type="InterPro" id="IPR009051">
    <property type="entry name" value="Helical_ferredxn"/>
</dbReference>
<name>A0A0B7MJ71_9FIRM</name>
<proteinExistence type="predicted"/>
<dbReference type="Proteomes" id="UP000046155">
    <property type="component" value="Unassembled WGS sequence"/>
</dbReference>
<dbReference type="PANTHER" id="PTHR40447">
    <property type="entry name" value="ANAEROBIC SULFITE REDUCTASE SUBUNIT A"/>
    <property type="match status" value="1"/>
</dbReference>
<dbReference type="PROSITE" id="PS51379">
    <property type="entry name" value="4FE4S_FER_2"/>
    <property type="match status" value="2"/>
</dbReference>
<dbReference type="Gene3D" id="1.10.1060.10">
    <property type="entry name" value="Alpha-helical ferredoxin"/>
    <property type="match status" value="1"/>
</dbReference>
<dbReference type="RefSeq" id="WP_044664423.1">
    <property type="nucleotide sequence ID" value="NZ_CDRZ01000068.1"/>
</dbReference>
<dbReference type="AlphaFoldDB" id="A0A0B7MJ71"/>
<evidence type="ECO:0000313" key="5">
    <source>
        <dbReference type="EMBL" id="CEO88218.1"/>
    </source>
</evidence>
<keyword evidence="1" id="KW-0479">Metal-binding</keyword>
<dbReference type="GO" id="GO:0051536">
    <property type="term" value="F:iron-sulfur cluster binding"/>
    <property type="evidence" value="ECO:0007669"/>
    <property type="project" value="UniProtKB-KW"/>
</dbReference>
<dbReference type="EMBL" id="CDRZ01000068">
    <property type="protein sequence ID" value="CEO88218.1"/>
    <property type="molecule type" value="Genomic_DNA"/>
</dbReference>